<dbReference type="GO" id="GO:0031966">
    <property type="term" value="C:mitochondrial membrane"/>
    <property type="evidence" value="ECO:0007669"/>
    <property type="project" value="UniProtKB-SubCell"/>
</dbReference>
<name>A0A443N309_9MAGN</name>
<keyword evidence="7" id="KW-0496">Mitochondrion</keyword>
<dbReference type="Proteomes" id="UP000283530">
    <property type="component" value="Unassembled WGS sequence"/>
</dbReference>
<comment type="caution">
    <text evidence="12">The sequence shown here is derived from an EMBL/GenBank/DDBJ whole genome shotgun (WGS) entry which is preliminary data.</text>
</comment>
<evidence type="ECO:0000256" key="7">
    <source>
        <dbReference type="ARBA" id="ARBA00023128"/>
    </source>
</evidence>
<evidence type="ECO:0000256" key="8">
    <source>
        <dbReference type="ARBA" id="ARBA00023136"/>
    </source>
</evidence>
<keyword evidence="3 10" id="KW-0813">Transport</keyword>
<evidence type="ECO:0000256" key="6">
    <source>
        <dbReference type="ARBA" id="ARBA00022989"/>
    </source>
</evidence>
<gene>
    <name evidence="12" type="ORF">CKAN_00116600</name>
</gene>
<dbReference type="PROSITE" id="PS50920">
    <property type="entry name" value="SOLCAR"/>
    <property type="match status" value="1"/>
</dbReference>
<keyword evidence="6" id="KW-1133">Transmembrane helix</keyword>
<dbReference type="EMBL" id="QPKB01000001">
    <property type="protein sequence ID" value="RWR72918.1"/>
    <property type="molecule type" value="Genomic_DNA"/>
</dbReference>
<dbReference type="InterPro" id="IPR023395">
    <property type="entry name" value="MCP_dom_sf"/>
</dbReference>
<dbReference type="InterPro" id="IPR018108">
    <property type="entry name" value="MCP_transmembrane"/>
</dbReference>
<dbReference type="PANTHER" id="PTHR45624:SF15">
    <property type="entry name" value="MITOCHONDRIAL ARGININE TRANSPORTER BAC1"/>
    <property type="match status" value="1"/>
</dbReference>
<comment type="similarity">
    <text evidence="2 10">Belongs to the mitochondrial carrier (TC 2.A.29) family.</text>
</comment>
<keyword evidence="8 9" id="KW-0472">Membrane</keyword>
<evidence type="ECO:0000256" key="4">
    <source>
        <dbReference type="ARBA" id="ARBA00022692"/>
    </source>
</evidence>
<reference evidence="12 13" key="1">
    <citation type="journal article" date="2019" name="Nat. Plants">
        <title>Stout camphor tree genome fills gaps in understanding of flowering plant genome evolution.</title>
        <authorList>
            <person name="Chaw S.M."/>
            <person name="Liu Y.C."/>
            <person name="Wu Y.W."/>
            <person name="Wang H.Y."/>
            <person name="Lin C.I."/>
            <person name="Wu C.S."/>
            <person name="Ke H.M."/>
            <person name="Chang L.Y."/>
            <person name="Hsu C.Y."/>
            <person name="Yang H.T."/>
            <person name="Sudianto E."/>
            <person name="Hsu M.H."/>
            <person name="Wu K.P."/>
            <person name="Wang L.N."/>
            <person name="Leebens-Mack J.H."/>
            <person name="Tsai I.J."/>
        </authorList>
    </citation>
    <scope>NUCLEOTIDE SEQUENCE [LARGE SCALE GENOMIC DNA]</scope>
    <source>
        <strain evidence="13">cv. Chaw 1501</strain>
        <tissue evidence="12">Young leaves</tissue>
    </source>
</reference>
<evidence type="ECO:0000256" key="5">
    <source>
        <dbReference type="ARBA" id="ARBA00022737"/>
    </source>
</evidence>
<dbReference type="Gene3D" id="1.50.40.10">
    <property type="entry name" value="Mitochondrial carrier domain"/>
    <property type="match status" value="1"/>
</dbReference>
<keyword evidence="4 9" id="KW-0812">Transmembrane</keyword>
<sequence>MIMIDGWMAGIIDRGEGDEEDDNLEYTHHMIDREEEEEKEEEGFHRLEGGLQTMVNPSLLIGGCLPNVPLELDKNPSWVGMLNRVLGSSRPNTHPLIHFSYKKPCTKKKTDGRPEGKNGGATMSDAAKEYAAGLAAGVATVVIGHPFDTVKVKLQKHNTEAHGVKYKNALHCTARILSSEGVDFVVASEVWFGTSEYDDPTAALAKLKQNPPVQDYQTQFEALANRTENLNESFMISCFVGGLKEDMKLNAQMFRPTSLSAAIGLARLQEEKLMAKHRRHRLDNTKTTQVVGSSTGKTPIPPIKKLTPAETKERHDQGLCYNCDEKFSPGHHCKL</sequence>
<proteinExistence type="inferred from homology"/>
<dbReference type="AlphaFoldDB" id="A0A443N309"/>
<dbReference type="Pfam" id="PF00153">
    <property type="entry name" value="Mito_carr"/>
    <property type="match status" value="1"/>
</dbReference>
<evidence type="ECO:0000256" key="10">
    <source>
        <dbReference type="RuleBase" id="RU000488"/>
    </source>
</evidence>
<evidence type="ECO:0000313" key="13">
    <source>
        <dbReference type="Proteomes" id="UP000283530"/>
    </source>
</evidence>
<feature type="repeat" description="Solcar" evidence="9">
    <location>
        <begin position="124"/>
        <end position="213"/>
    </location>
</feature>
<evidence type="ECO:0000313" key="12">
    <source>
        <dbReference type="EMBL" id="RWR72918.1"/>
    </source>
</evidence>
<organism evidence="12 13">
    <name type="scientific">Cinnamomum micranthum f. kanehirae</name>
    <dbReference type="NCBI Taxonomy" id="337451"/>
    <lineage>
        <taxon>Eukaryota</taxon>
        <taxon>Viridiplantae</taxon>
        <taxon>Streptophyta</taxon>
        <taxon>Embryophyta</taxon>
        <taxon>Tracheophyta</taxon>
        <taxon>Spermatophyta</taxon>
        <taxon>Magnoliopsida</taxon>
        <taxon>Magnoliidae</taxon>
        <taxon>Laurales</taxon>
        <taxon>Lauraceae</taxon>
        <taxon>Cinnamomum</taxon>
    </lineage>
</organism>
<dbReference type="SUPFAM" id="SSF103506">
    <property type="entry name" value="Mitochondrial carrier"/>
    <property type="match status" value="1"/>
</dbReference>
<feature type="compositionally biased region" description="Polar residues" evidence="11">
    <location>
        <begin position="287"/>
        <end position="296"/>
    </location>
</feature>
<keyword evidence="5" id="KW-0677">Repeat</keyword>
<dbReference type="OrthoDB" id="2013610at2759"/>
<protein>
    <submittedName>
        <fullName evidence="12">Retrotransposon-related protein</fullName>
    </submittedName>
</protein>
<comment type="subcellular location">
    <subcellularLocation>
        <location evidence="1">Mitochondrion membrane</location>
        <topology evidence="1">Multi-pass membrane protein</topology>
    </subcellularLocation>
</comment>
<evidence type="ECO:0000256" key="3">
    <source>
        <dbReference type="ARBA" id="ARBA00022448"/>
    </source>
</evidence>
<feature type="region of interest" description="Disordered" evidence="11">
    <location>
        <begin position="287"/>
        <end position="311"/>
    </location>
</feature>
<dbReference type="InterPro" id="IPR050567">
    <property type="entry name" value="Mitochondrial_Carrier"/>
</dbReference>
<evidence type="ECO:0000256" key="9">
    <source>
        <dbReference type="PROSITE-ProRule" id="PRU00282"/>
    </source>
</evidence>
<evidence type="ECO:0000256" key="11">
    <source>
        <dbReference type="SAM" id="MobiDB-lite"/>
    </source>
</evidence>
<keyword evidence="13" id="KW-1185">Reference proteome</keyword>
<evidence type="ECO:0000256" key="2">
    <source>
        <dbReference type="ARBA" id="ARBA00006375"/>
    </source>
</evidence>
<dbReference type="GO" id="GO:0000064">
    <property type="term" value="F:L-ornithine transmembrane transporter activity"/>
    <property type="evidence" value="ECO:0007669"/>
    <property type="project" value="TreeGrafter"/>
</dbReference>
<accession>A0A443N309</accession>
<evidence type="ECO:0000256" key="1">
    <source>
        <dbReference type="ARBA" id="ARBA00004225"/>
    </source>
</evidence>
<dbReference type="GO" id="GO:1990575">
    <property type="term" value="P:mitochondrial L-ornithine transmembrane transport"/>
    <property type="evidence" value="ECO:0007669"/>
    <property type="project" value="TreeGrafter"/>
</dbReference>
<dbReference type="PANTHER" id="PTHR45624">
    <property type="entry name" value="MITOCHONDRIAL BASIC AMINO ACIDS TRANSPORTER-RELATED"/>
    <property type="match status" value="1"/>
</dbReference>